<dbReference type="Proteomes" id="UP001431532">
    <property type="component" value="Unassembled WGS sequence"/>
</dbReference>
<dbReference type="InterPro" id="IPR051556">
    <property type="entry name" value="N-term/lysine_N-AcTrnsfr"/>
</dbReference>
<keyword evidence="1" id="KW-0808">Transferase</keyword>
<proteinExistence type="predicted"/>
<evidence type="ECO:0000313" key="5">
    <source>
        <dbReference type="Proteomes" id="UP001431532"/>
    </source>
</evidence>
<dbReference type="AlphaFoldDB" id="A0AAW6UCP3"/>
<evidence type="ECO:0000259" key="3">
    <source>
        <dbReference type="PROSITE" id="PS51186"/>
    </source>
</evidence>
<dbReference type="SUPFAM" id="SSF55729">
    <property type="entry name" value="Acyl-CoA N-acyltransferases (Nat)"/>
    <property type="match status" value="1"/>
</dbReference>
<protein>
    <submittedName>
        <fullName evidence="4">GNAT family N-acetyltransferase</fullName>
    </submittedName>
</protein>
<keyword evidence="5" id="KW-1185">Reference proteome</keyword>
<dbReference type="PROSITE" id="PS51186">
    <property type="entry name" value="GNAT"/>
    <property type="match status" value="1"/>
</dbReference>
<reference evidence="4" key="1">
    <citation type="submission" date="2023-05" db="EMBL/GenBank/DDBJ databases">
        <title>Mariniplasma microaerophilum sp. nov., a novel anaerobic mollicute isolated from terrestrial mud volcano, Taman Peninsula, Russia.</title>
        <authorList>
            <person name="Khomyakova M.A."/>
            <person name="Merkel A.Y."/>
            <person name="Slobodkin A.I."/>
        </authorList>
    </citation>
    <scope>NUCLEOTIDE SEQUENCE</scope>
    <source>
        <strain evidence="4">M4Ah</strain>
    </source>
</reference>
<comment type="caution">
    <text evidence="4">The sequence shown here is derived from an EMBL/GenBank/DDBJ whole genome shotgun (WGS) entry which is preliminary data.</text>
</comment>
<sequence>MISYYKDANQTYDEQIKVLLRTYNAQFVNYDDRDCIYLYAIAHNQLIGALIVRHAWDWATIGNIYYQNSQVLEDLIQKAWQYYQDKAVGIKFFTQVLEQFNDFVNAGFKQVNQIYYDDELIYYYADLLELKEKPIVNDILLCHEPKEVYQEILDQHVYNFKKKHQINDDVIGRFDMAVLDNEKCIGGIQCEHYENILYINRLVVDTNYKNRAIGSHLINEAIQYAIKSNLKLIELGTVEFQARPFYEKFGFKVVHTRNDNPKGYKNYSMIKK</sequence>
<dbReference type="InterPro" id="IPR016181">
    <property type="entry name" value="Acyl_CoA_acyltransferase"/>
</dbReference>
<dbReference type="Gene3D" id="3.40.630.30">
    <property type="match status" value="1"/>
</dbReference>
<evidence type="ECO:0000256" key="2">
    <source>
        <dbReference type="ARBA" id="ARBA00023315"/>
    </source>
</evidence>
<evidence type="ECO:0000313" key="4">
    <source>
        <dbReference type="EMBL" id="MDI6453724.1"/>
    </source>
</evidence>
<feature type="non-terminal residue" evidence="4">
    <location>
        <position position="272"/>
    </location>
</feature>
<dbReference type="PANTHER" id="PTHR42919">
    <property type="entry name" value="N-ALPHA-ACETYLTRANSFERASE"/>
    <property type="match status" value="1"/>
</dbReference>
<dbReference type="EMBL" id="JASCXW010000050">
    <property type="protein sequence ID" value="MDI6453724.1"/>
    <property type="molecule type" value="Genomic_DNA"/>
</dbReference>
<dbReference type="GO" id="GO:0016747">
    <property type="term" value="F:acyltransferase activity, transferring groups other than amino-acyl groups"/>
    <property type="evidence" value="ECO:0007669"/>
    <property type="project" value="InterPro"/>
</dbReference>
<dbReference type="PANTHER" id="PTHR42919:SF8">
    <property type="entry name" value="N-ALPHA-ACETYLTRANSFERASE 50"/>
    <property type="match status" value="1"/>
</dbReference>
<feature type="domain" description="N-acetyltransferase" evidence="3">
    <location>
        <begin position="139"/>
        <end position="272"/>
    </location>
</feature>
<dbReference type="Pfam" id="PF00583">
    <property type="entry name" value="Acetyltransf_1"/>
    <property type="match status" value="1"/>
</dbReference>
<gene>
    <name evidence="4" type="ORF">QJ521_09120</name>
</gene>
<dbReference type="RefSeq" id="WP_282840174.1">
    <property type="nucleotide sequence ID" value="NZ_JASCXW010000050.1"/>
</dbReference>
<dbReference type="CDD" id="cd04301">
    <property type="entry name" value="NAT_SF"/>
    <property type="match status" value="1"/>
</dbReference>
<accession>A0AAW6UCP3</accession>
<dbReference type="InterPro" id="IPR000182">
    <property type="entry name" value="GNAT_dom"/>
</dbReference>
<evidence type="ECO:0000256" key="1">
    <source>
        <dbReference type="ARBA" id="ARBA00022679"/>
    </source>
</evidence>
<organism evidence="4 5">
    <name type="scientific">Peloplasma aerotolerans</name>
    <dbReference type="NCBI Taxonomy" id="3044389"/>
    <lineage>
        <taxon>Bacteria</taxon>
        <taxon>Bacillati</taxon>
        <taxon>Mycoplasmatota</taxon>
        <taxon>Mollicutes</taxon>
        <taxon>Acholeplasmatales</taxon>
        <taxon>Acholeplasmataceae</taxon>
        <taxon>Peloplasma</taxon>
    </lineage>
</organism>
<name>A0AAW6UCP3_9MOLU</name>
<keyword evidence="2" id="KW-0012">Acyltransferase</keyword>